<evidence type="ECO:0000256" key="1">
    <source>
        <dbReference type="SAM" id="SignalP"/>
    </source>
</evidence>
<dbReference type="Gene3D" id="2.40.160.20">
    <property type="match status" value="1"/>
</dbReference>
<gene>
    <name evidence="2" type="ORF">D8S85_20445</name>
</gene>
<dbReference type="KEGG" id="buy:D8S85_20445"/>
<dbReference type="Proteomes" id="UP000270673">
    <property type="component" value="Chromosome"/>
</dbReference>
<dbReference type="RefSeq" id="WP_127075637.1">
    <property type="nucleotide sequence ID" value="NZ_CP032819.1"/>
</dbReference>
<keyword evidence="1" id="KW-0732">Signal</keyword>
<evidence type="ECO:0008006" key="4">
    <source>
        <dbReference type="Google" id="ProtNLM"/>
    </source>
</evidence>
<dbReference type="EMBL" id="CP032819">
    <property type="protein sequence ID" value="AZS31685.1"/>
    <property type="molecule type" value="Genomic_DNA"/>
</dbReference>
<proteinExistence type="predicted"/>
<organism evidence="2 3">
    <name type="scientific">Butyricimonas faecalis</name>
    <dbReference type="NCBI Taxonomy" id="2093856"/>
    <lineage>
        <taxon>Bacteria</taxon>
        <taxon>Pseudomonadati</taxon>
        <taxon>Bacteroidota</taxon>
        <taxon>Bacteroidia</taxon>
        <taxon>Bacteroidales</taxon>
        <taxon>Odoribacteraceae</taxon>
        <taxon>Butyricimonas</taxon>
    </lineage>
</organism>
<dbReference type="Pfam" id="PF16961">
    <property type="entry name" value="OmpA_like"/>
    <property type="match status" value="1"/>
</dbReference>
<dbReference type="AlphaFoldDB" id="A0A3Q9IR14"/>
<evidence type="ECO:0000313" key="2">
    <source>
        <dbReference type="EMBL" id="AZS31685.1"/>
    </source>
</evidence>
<evidence type="ECO:0000313" key="3">
    <source>
        <dbReference type="Proteomes" id="UP000270673"/>
    </source>
</evidence>
<keyword evidence="3" id="KW-1185">Reference proteome</keyword>
<accession>A0A3Q9IR14</accession>
<protein>
    <recommendedName>
        <fullName evidence="4">Outer membrane protein beta-barrel domain-containing protein</fullName>
    </recommendedName>
</protein>
<feature type="signal peptide" evidence="1">
    <location>
        <begin position="1"/>
        <end position="21"/>
    </location>
</feature>
<dbReference type="OrthoDB" id="1043346at2"/>
<dbReference type="InterPro" id="IPR031585">
    <property type="entry name" value="OmpA_OmpF-like"/>
</dbReference>
<name>A0A3Q9IR14_9BACT</name>
<sequence length="248" mass="27934">MLKRVLTIAMIMTGSVLLADAQQEELSPKKGDKSVSLNFGVGSFVGMEAPAPDLSTYNISAPQTSWFDKQLSLNFEFRWMFAEKWALKAMGGFSFKHNPEYRALPGSSTDGKFETGDIPDYNFVTSKDKIKYAIVLGAERYVKTKYDKLFFRYGGEFGFSYGKQEAKADDEVYLGKSIGEAFGYRVAGITGFDYFVSKAFFISIEIRPVAYDYTVYNIRPQVGLKLLSSDTHGFDFLSNPMLKIGFRF</sequence>
<feature type="chain" id="PRO_5018742373" description="Outer membrane protein beta-barrel domain-containing protein" evidence="1">
    <location>
        <begin position="22"/>
        <end position="248"/>
    </location>
</feature>
<reference evidence="2 3" key="1">
    <citation type="submission" date="2018-10" db="EMBL/GenBank/DDBJ databases">
        <title>Butyricimonas faecalis sp. nov., isolated from human faeces and emended description of the genus Butyricimonas.</title>
        <authorList>
            <person name="Le Roy T."/>
            <person name="Van der Smissen P."/>
            <person name="Paquot A."/>
            <person name="Delzenne N."/>
            <person name="Muccioli G."/>
            <person name="Collet J.-F."/>
            <person name="Cani P.D."/>
        </authorList>
    </citation>
    <scope>NUCLEOTIDE SEQUENCE [LARGE SCALE GENOMIC DNA]</scope>
    <source>
        <strain evidence="2 3">H184</strain>
    </source>
</reference>